<organism evidence="16">
    <name type="scientific">uncultured Elusimicrobia bacterium</name>
    <dbReference type="NCBI Taxonomy" id="699876"/>
    <lineage>
        <taxon>Bacteria</taxon>
        <taxon>Pseudomonadati</taxon>
        <taxon>Elusimicrobiota</taxon>
        <taxon>Elusimicrobia</taxon>
        <taxon>environmental samples</taxon>
    </lineage>
</organism>
<keyword evidence="11 12" id="KW-0804">Transcription</keyword>
<evidence type="ECO:0000256" key="5">
    <source>
        <dbReference type="ARBA" id="ARBA00022705"/>
    </source>
</evidence>
<dbReference type="InterPro" id="IPR050219">
    <property type="entry name" value="DnaG_primase"/>
</dbReference>
<comment type="domain">
    <text evidence="12">Contains an N-terminal zinc-binding domain, a central core domain that contains the primase activity, and a C-terminal DnaB-binding domain.</text>
</comment>
<dbReference type="NCBIfam" id="TIGR01391">
    <property type="entry name" value="dnaG"/>
    <property type="match status" value="1"/>
</dbReference>
<dbReference type="GO" id="GO:0005737">
    <property type="term" value="C:cytoplasm"/>
    <property type="evidence" value="ECO:0007669"/>
    <property type="project" value="TreeGrafter"/>
</dbReference>
<keyword evidence="3 12" id="KW-0808">Transferase</keyword>
<name>A0A650EN61_9BACT</name>
<comment type="catalytic activity">
    <reaction evidence="12">
        <text>ssDNA + n NTP = ssDNA/pppN(pN)n-1 hybrid + (n-1) diphosphate.</text>
        <dbReference type="EC" id="2.7.7.101"/>
    </reaction>
</comment>
<dbReference type="InterPro" id="IPR006171">
    <property type="entry name" value="TOPRIM_dom"/>
</dbReference>
<dbReference type="Gene3D" id="3.90.580.10">
    <property type="entry name" value="Zinc finger, CHC2-type domain"/>
    <property type="match status" value="1"/>
</dbReference>
<evidence type="ECO:0000256" key="13">
    <source>
        <dbReference type="PIRNR" id="PIRNR002811"/>
    </source>
</evidence>
<dbReference type="PIRSF" id="PIRSF002811">
    <property type="entry name" value="DnaG"/>
    <property type="match status" value="1"/>
</dbReference>
<dbReference type="InterPro" id="IPR030846">
    <property type="entry name" value="DnaG_bac"/>
</dbReference>
<dbReference type="PANTHER" id="PTHR30313:SF2">
    <property type="entry name" value="DNA PRIMASE"/>
    <property type="match status" value="1"/>
</dbReference>
<dbReference type="GO" id="GO:0003899">
    <property type="term" value="F:DNA-directed RNA polymerase activity"/>
    <property type="evidence" value="ECO:0007669"/>
    <property type="project" value="UniProtKB-UniRule"/>
</dbReference>
<evidence type="ECO:0000256" key="4">
    <source>
        <dbReference type="ARBA" id="ARBA00022695"/>
    </source>
</evidence>
<dbReference type="HAMAP" id="MF_00974">
    <property type="entry name" value="DNA_primase_DnaG"/>
    <property type="match status" value="1"/>
</dbReference>
<dbReference type="GO" id="GO:0003677">
    <property type="term" value="F:DNA binding"/>
    <property type="evidence" value="ECO:0007669"/>
    <property type="project" value="UniProtKB-KW"/>
</dbReference>
<protein>
    <recommendedName>
        <fullName evidence="12 13">DNA primase</fullName>
        <ecNumber evidence="12">2.7.7.101</ecNumber>
    </recommendedName>
</protein>
<evidence type="ECO:0000256" key="3">
    <source>
        <dbReference type="ARBA" id="ARBA00022679"/>
    </source>
</evidence>
<evidence type="ECO:0000256" key="11">
    <source>
        <dbReference type="ARBA" id="ARBA00023163"/>
    </source>
</evidence>
<keyword evidence="8 12" id="KW-0862">Zinc</keyword>
<dbReference type="InterPro" id="IPR006295">
    <property type="entry name" value="DNA_primase_DnaG"/>
</dbReference>
<evidence type="ECO:0000256" key="10">
    <source>
        <dbReference type="ARBA" id="ARBA00023125"/>
    </source>
</evidence>
<dbReference type="FunFam" id="3.40.1360.10:FF:000002">
    <property type="entry name" value="DNA primase"/>
    <property type="match status" value="1"/>
</dbReference>
<feature type="zinc finger region" description="CHC2-type" evidence="12 14">
    <location>
        <begin position="37"/>
        <end position="61"/>
    </location>
</feature>
<evidence type="ECO:0000256" key="12">
    <source>
        <dbReference type="HAMAP-Rule" id="MF_00974"/>
    </source>
</evidence>
<dbReference type="GO" id="GO:0000428">
    <property type="term" value="C:DNA-directed RNA polymerase complex"/>
    <property type="evidence" value="ECO:0007669"/>
    <property type="project" value="UniProtKB-KW"/>
</dbReference>
<gene>
    <name evidence="12 16" type="primary">dnaG</name>
    <name evidence="16" type="ORF">Elusimicrob2101_0140</name>
</gene>
<dbReference type="Gene3D" id="1.10.860.10">
    <property type="entry name" value="DNAb Helicase, Chain A"/>
    <property type="match status" value="1"/>
</dbReference>
<evidence type="ECO:0000259" key="15">
    <source>
        <dbReference type="PROSITE" id="PS50880"/>
    </source>
</evidence>
<proteinExistence type="inferred from homology"/>
<dbReference type="InterPro" id="IPR016136">
    <property type="entry name" value="DNA_helicase_N/primase_C"/>
</dbReference>
<reference evidence="16" key="1">
    <citation type="journal article" date="2020" name="J. ISSAAS">
        <title>Lactobacilli and other gastrointestinal microbiota of Peromyscus leucopus, reservoir host for agents of Lyme disease and other zoonoses in North America.</title>
        <authorList>
            <person name="Milovic A."/>
            <person name="Bassam K."/>
            <person name="Shao H."/>
            <person name="Chatzistamou I."/>
            <person name="Tufts D.M."/>
            <person name="Diuk-Wasser M."/>
            <person name="Barbour A.G."/>
        </authorList>
    </citation>
    <scope>NUCLEOTIDE SEQUENCE</scope>
    <source>
        <strain evidence="16">LL30</strain>
    </source>
</reference>
<dbReference type="FunFam" id="3.90.580.10:FF:000001">
    <property type="entry name" value="DNA primase"/>
    <property type="match status" value="1"/>
</dbReference>
<keyword evidence="9" id="KW-0460">Magnesium</keyword>
<dbReference type="EC" id="2.7.7.101" evidence="12"/>
<dbReference type="SMART" id="SM00493">
    <property type="entry name" value="TOPRIM"/>
    <property type="match status" value="1"/>
</dbReference>
<dbReference type="InterPro" id="IPR037068">
    <property type="entry name" value="DNA_primase_core_N_sf"/>
</dbReference>
<dbReference type="Pfam" id="PF01807">
    <property type="entry name" value="Zn_ribbon_DnaG"/>
    <property type="match status" value="1"/>
</dbReference>
<dbReference type="InterPro" id="IPR002694">
    <property type="entry name" value="Znf_CHC2"/>
</dbReference>
<dbReference type="InterPro" id="IPR034151">
    <property type="entry name" value="TOPRIM_DnaG_bac"/>
</dbReference>
<dbReference type="EMBL" id="MN577572">
    <property type="protein sequence ID" value="QGT50751.1"/>
    <property type="molecule type" value="Genomic_DNA"/>
</dbReference>
<evidence type="ECO:0000256" key="6">
    <source>
        <dbReference type="ARBA" id="ARBA00022723"/>
    </source>
</evidence>
<dbReference type="GO" id="GO:0006269">
    <property type="term" value="P:DNA replication, synthesis of primer"/>
    <property type="evidence" value="ECO:0007669"/>
    <property type="project" value="UniProtKB-UniRule"/>
</dbReference>
<dbReference type="SUPFAM" id="SSF57783">
    <property type="entry name" value="Zinc beta-ribbon"/>
    <property type="match status" value="1"/>
</dbReference>
<dbReference type="SUPFAM" id="SSF56731">
    <property type="entry name" value="DNA primase core"/>
    <property type="match status" value="1"/>
</dbReference>
<keyword evidence="6 12" id="KW-0479">Metal-binding</keyword>
<dbReference type="GO" id="GO:1990077">
    <property type="term" value="C:primosome complex"/>
    <property type="evidence" value="ECO:0007669"/>
    <property type="project" value="UniProtKB-KW"/>
</dbReference>
<dbReference type="InterPro" id="IPR013264">
    <property type="entry name" value="DNAG_N"/>
</dbReference>
<dbReference type="PANTHER" id="PTHR30313">
    <property type="entry name" value="DNA PRIMASE"/>
    <property type="match status" value="1"/>
</dbReference>
<evidence type="ECO:0000256" key="1">
    <source>
        <dbReference type="ARBA" id="ARBA00022478"/>
    </source>
</evidence>
<dbReference type="Pfam" id="PF13155">
    <property type="entry name" value="Toprim_2"/>
    <property type="match status" value="1"/>
</dbReference>
<comment type="subunit">
    <text evidence="12">Monomer. Interacts with DnaB.</text>
</comment>
<dbReference type="Gene3D" id="3.90.980.10">
    <property type="entry name" value="DNA primase, catalytic core, N-terminal domain"/>
    <property type="match status" value="1"/>
</dbReference>
<keyword evidence="10 12" id="KW-0238">DNA-binding</keyword>
<evidence type="ECO:0000256" key="9">
    <source>
        <dbReference type="ARBA" id="ARBA00022842"/>
    </source>
</evidence>
<evidence type="ECO:0000256" key="2">
    <source>
        <dbReference type="ARBA" id="ARBA00022515"/>
    </source>
</evidence>
<dbReference type="PROSITE" id="PS50880">
    <property type="entry name" value="TOPRIM"/>
    <property type="match status" value="1"/>
</dbReference>
<dbReference type="SMART" id="SM00400">
    <property type="entry name" value="ZnF_CHCC"/>
    <property type="match status" value="1"/>
</dbReference>
<evidence type="ECO:0000256" key="8">
    <source>
        <dbReference type="ARBA" id="ARBA00022833"/>
    </source>
</evidence>
<dbReference type="InterPro" id="IPR036977">
    <property type="entry name" value="DNA_primase_Znf_CHC2"/>
</dbReference>
<dbReference type="GO" id="GO:0008270">
    <property type="term" value="F:zinc ion binding"/>
    <property type="evidence" value="ECO:0007669"/>
    <property type="project" value="UniProtKB-UniRule"/>
</dbReference>
<evidence type="ECO:0000313" key="16">
    <source>
        <dbReference type="EMBL" id="QGT50751.1"/>
    </source>
</evidence>
<comment type="cofactor">
    <cofactor evidence="12 13 14">
        <name>Zn(2+)</name>
        <dbReference type="ChEBI" id="CHEBI:29105"/>
    </cofactor>
    <text evidence="12 13 14">Binds 1 zinc ion per monomer.</text>
</comment>
<keyword evidence="5 12" id="KW-0235">DNA replication</keyword>
<keyword evidence="4 12" id="KW-0548">Nucleotidyltransferase</keyword>
<dbReference type="Gene3D" id="3.40.1360.10">
    <property type="match status" value="1"/>
</dbReference>
<evidence type="ECO:0000256" key="14">
    <source>
        <dbReference type="PIRSR" id="PIRSR002811-1"/>
    </source>
</evidence>
<sequence>MNNNIVDIIKDKLDIVEFIRQYVPGLKRAGKTYKACCPFHKEKTPSFTCSSEKGLYYCFGCQEGGDIIAFLMKMESLSFNEALEKLADMAGVEYKPAKPMTGEELRRAGVRRLLDHAKAFYHKNLMSAGGEFARAYVKERNLTKETCQKFELGFAKNDATALSRDAKAAGYTEKDLKDAGLCVITAYGARDYYRNRLMFPIINQRGDTVGFGGRILGEGEPKYLNSPETVLFTKSHVLYGLNFAGPAIRKSGRAVLLEGYMDVIACHQAGAEYTVAPLGTSLTEEHARLLKRYTDNVTVLFDPDAAGIKAALRGALILIERGLFVKVASLPEGLDPDEYIAQYGKDSFENILNQGQDLIAFHTGLQLDLYPKPLGAQDKTRIVSELAETIGKQPDEIVRREWAKYVAEHVGVDEALVLERLRRPVLQSPFARKQETRPAPQTPVNPAEEELTAWLLRCPQHAALCAQLTQNDFSTPLAWTLFEAVRKAAAETLDAQTAAQKAAAYAPDLKNAIIKLALFQPPAEAEPARDIAACAAKLAHAGMHKRLEEIKRQMKRLGAGNVPQEIFQEYMQLQTKLKK</sequence>
<accession>A0A650EN61</accession>
<evidence type="ECO:0000256" key="7">
    <source>
        <dbReference type="ARBA" id="ARBA00022771"/>
    </source>
</evidence>
<dbReference type="Pfam" id="PF08275">
    <property type="entry name" value="DNAG_N"/>
    <property type="match status" value="1"/>
</dbReference>
<dbReference type="CDD" id="cd03364">
    <property type="entry name" value="TOPRIM_DnaG_primases"/>
    <property type="match status" value="1"/>
</dbReference>
<keyword evidence="1 12" id="KW-0240">DNA-directed RNA polymerase</keyword>
<keyword evidence="2 12" id="KW-0639">Primosome</keyword>
<dbReference type="AlphaFoldDB" id="A0A650EN61"/>
<feature type="domain" description="Toprim" evidence="15">
    <location>
        <begin position="252"/>
        <end position="335"/>
    </location>
</feature>
<comment type="similarity">
    <text evidence="12 13">Belongs to the DnaG primase family.</text>
</comment>
<keyword evidence="7 12" id="KW-0863">Zinc-finger</keyword>
<comment type="function">
    <text evidence="12 13">RNA polymerase that catalyzes the synthesis of short RNA molecules used as primers for DNA polymerase during DNA replication.</text>
</comment>